<dbReference type="InParanoid" id="A0A6I8U9N9"/>
<feature type="compositionally biased region" description="Basic and acidic residues" evidence="1">
    <location>
        <begin position="247"/>
        <end position="265"/>
    </location>
</feature>
<evidence type="ECO:0000256" key="1">
    <source>
        <dbReference type="SAM" id="MobiDB-lite"/>
    </source>
</evidence>
<dbReference type="EnsemblMetazoa" id="AAEL026953-RA">
    <property type="protein sequence ID" value="AAEL026953-PA"/>
    <property type="gene ID" value="AAEL026953"/>
</dbReference>
<dbReference type="Proteomes" id="UP000008820">
    <property type="component" value="Chromosome 3"/>
</dbReference>
<feature type="region of interest" description="Disordered" evidence="1">
    <location>
        <begin position="193"/>
        <end position="283"/>
    </location>
</feature>
<accession>A0A6I8U9N9</accession>
<dbReference type="AlphaFoldDB" id="A0A6I8U9N9"/>
<proteinExistence type="predicted"/>
<feature type="compositionally biased region" description="Basic and acidic residues" evidence="1">
    <location>
        <begin position="224"/>
        <end position="236"/>
    </location>
</feature>
<gene>
    <name evidence="2" type="primary">110679859</name>
</gene>
<reference evidence="2 3" key="1">
    <citation type="submission" date="2017-06" db="EMBL/GenBank/DDBJ databases">
        <title>Aedes aegypti genome working group (AGWG) sequencing and assembly.</title>
        <authorList>
            <consortium name="Aedes aegypti Genome Working Group (AGWG)"/>
            <person name="Matthews B.J."/>
        </authorList>
    </citation>
    <scope>NUCLEOTIDE SEQUENCE [LARGE SCALE GENOMIC DNA]</scope>
    <source>
        <strain evidence="2 3">LVP_AGWG</strain>
    </source>
</reference>
<sequence length="299" mass="32650">MIKILQTGTHTLARTAVVPKNKNDGSSLYVRQATSPEVEKIGSSSVRVQKPPRCKNYLAAGTRPPEYKEILHKTRRFNKVNQGRVRTGGTWHRSRHQKKEAIVHPGGGTLRKSRVRKSKINLKTHLATIRTWHKPGNPQGSEVRNTRFGQIQRCLGSGRPNRTVHRIVSVTADGKRPSEGRPLFADFHLQTGATPIGTVGGGEPSSEDWLLGRRGPSSTPEGVPRGRGDGSGKTRGETATGKAANPTEEKRSPIRRSGRSEDDRRWRLRSGAASTAAQKQDVGYGMRGGVAIMSKGAPE</sequence>
<organism evidence="2 3">
    <name type="scientific">Aedes aegypti</name>
    <name type="common">Yellowfever mosquito</name>
    <name type="synonym">Culex aegypti</name>
    <dbReference type="NCBI Taxonomy" id="7159"/>
    <lineage>
        <taxon>Eukaryota</taxon>
        <taxon>Metazoa</taxon>
        <taxon>Ecdysozoa</taxon>
        <taxon>Arthropoda</taxon>
        <taxon>Hexapoda</taxon>
        <taxon>Insecta</taxon>
        <taxon>Pterygota</taxon>
        <taxon>Neoptera</taxon>
        <taxon>Endopterygota</taxon>
        <taxon>Diptera</taxon>
        <taxon>Nematocera</taxon>
        <taxon>Culicoidea</taxon>
        <taxon>Culicidae</taxon>
        <taxon>Culicinae</taxon>
        <taxon>Aedini</taxon>
        <taxon>Aedes</taxon>
        <taxon>Stegomyia</taxon>
    </lineage>
</organism>
<evidence type="ECO:0000313" key="3">
    <source>
        <dbReference type="Proteomes" id="UP000008820"/>
    </source>
</evidence>
<reference evidence="2" key="2">
    <citation type="submission" date="2020-05" db="UniProtKB">
        <authorList>
            <consortium name="EnsemblMetazoa"/>
        </authorList>
    </citation>
    <scope>IDENTIFICATION</scope>
    <source>
        <strain evidence="2">LVP_AGWG</strain>
    </source>
</reference>
<protein>
    <submittedName>
        <fullName evidence="2">Uncharacterized protein</fullName>
    </submittedName>
</protein>
<name>A0A6I8U9N9_AEDAE</name>
<evidence type="ECO:0000313" key="2">
    <source>
        <dbReference type="EnsemblMetazoa" id="AAEL026953-PA"/>
    </source>
</evidence>
<keyword evidence="3" id="KW-1185">Reference proteome</keyword>